<dbReference type="GO" id="GO:0005886">
    <property type="term" value="C:plasma membrane"/>
    <property type="evidence" value="ECO:0007669"/>
    <property type="project" value="TreeGrafter"/>
</dbReference>
<dbReference type="OrthoDB" id="3296646at2"/>
<evidence type="ECO:0000256" key="2">
    <source>
        <dbReference type="ARBA" id="ARBA00009399"/>
    </source>
</evidence>
<comment type="similarity">
    <text evidence="2">Belongs to the GtrA family.</text>
</comment>
<evidence type="ECO:0000256" key="1">
    <source>
        <dbReference type="ARBA" id="ARBA00004141"/>
    </source>
</evidence>
<dbReference type="EMBL" id="SFCC01000016">
    <property type="protein sequence ID" value="RZQ60645.1"/>
    <property type="molecule type" value="Genomic_DNA"/>
</dbReference>
<dbReference type="RefSeq" id="WP_130478650.1">
    <property type="nucleotide sequence ID" value="NZ_SFCC01000016.1"/>
</dbReference>
<evidence type="ECO:0000256" key="3">
    <source>
        <dbReference type="ARBA" id="ARBA00022692"/>
    </source>
</evidence>
<evidence type="ECO:0000256" key="4">
    <source>
        <dbReference type="ARBA" id="ARBA00022989"/>
    </source>
</evidence>
<accession>A0A4V2EL81</accession>
<feature type="transmembrane region" description="Helical" evidence="6">
    <location>
        <begin position="69"/>
        <end position="87"/>
    </location>
</feature>
<keyword evidence="4 6" id="KW-1133">Transmembrane helix</keyword>
<reference evidence="8 9" key="1">
    <citation type="submission" date="2019-02" db="EMBL/GenBank/DDBJ databases">
        <title>Draft genome sequence of Amycolatopsis sp. 8-3EHSu isolated from roots of Suaeda maritima.</title>
        <authorList>
            <person name="Duangmal K."/>
            <person name="Chantavorakit T."/>
        </authorList>
    </citation>
    <scope>NUCLEOTIDE SEQUENCE [LARGE SCALE GENOMIC DNA]</scope>
    <source>
        <strain evidence="8 9">8-3EHSu</strain>
    </source>
</reference>
<dbReference type="InterPro" id="IPR007267">
    <property type="entry name" value="GtrA_DPMS_TM"/>
</dbReference>
<evidence type="ECO:0000259" key="7">
    <source>
        <dbReference type="Pfam" id="PF04138"/>
    </source>
</evidence>
<evidence type="ECO:0000256" key="5">
    <source>
        <dbReference type="ARBA" id="ARBA00023136"/>
    </source>
</evidence>
<keyword evidence="3 6" id="KW-0812">Transmembrane</keyword>
<feature type="domain" description="GtrA/DPMS transmembrane" evidence="7">
    <location>
        <begin position="7"/>
        <end position="122"/>
    </location>
</feature>
<comment type="subcellular location">
    <subcellularLocation>
        <location evidence="1">Membrane</location>
        <topology evidence="1">Multi-pass membrane protein</topology>
    </subcellularLocation>
</comment>
<dbReference type="PANTHER" id="PTHR38459">
    <property type="entry name" value="PROPHAGE BACTOPRENOL-LINKED GLUCOSE TRANSLOCASE HOMOLOG"/>
    <property type="match status" value="1"/>
</dbReference>
<dbReference type="AlphaFoldDB" id="A0A4V2EL81"/>
<dbReference type="PANTHER" id="PTHR38459:SF1">
    <property type="entry name" value="PROPHAGE BACTOPRENOL-LINKED GLUCOSE TRANSLOCASE HOMOLOG"/>
    <property type="match status" value="1"/>
</dbReference>
<protein>
    <submittedName>
        <fullName evidence="8">GtrA family protein</fullName>
    </submittedName>
</protein>
<gene>
    <name evidence="8" type="ORF">EWH70_28710</name>
</gene>
<feature type="transmembrane region" description="Helical" evidence="6">
    <location>
        <begin position="6"/>
        <end position="25"/>
    </location>
</feature>
<name>A0A4V2EL81_9PSEU</name>
<evidence type="ECO:0000256" key="6">
    <source>
        <dbReference type="SAM" id="Phobius"/>
    </source>
</evidence>
<evidence type="ECO:0000313" key="9">
    <source>
        <dbReference type="Proteomes" id="UP000292003"/>
    </source>
</evidence>
<feature type="transmembrane region" description="Helical" evidence="6">
    <location>
        <begin position="99"/>
        <end position="121"/>
    </location>
</feature>
<dbReference type="GO" id="GO:0000271">
    <property type="term" value="P:polysaccharide biosynthetic process"/>
    <property type="evidence" value="ECO:0007669"/>
    <property type="project" value="InterPro"/>
</dbReference>
<keyword evidence="5 6" id="KW-0472">Membrane</keyword>
<evidence type="ECO:0000313" key="8">
    <source>
        <dbReference type="EMBL" id="RZQ60645.1"/>
    </source>
</evidence>
<organism evidence="8 9">
    <name type="scientific">Amycolatopsis suaedae</name>
    <dbReference type="NCBI Taxonomy" id="2510978"/>
    <lineage>
        <taxon>Bacteria</taxon>
        <taxon>Bacillati</taxon>
        <taxon>Actinomycetota</taxon>
        <taxon>Actinomycetes</taxon>
        <taxon>Pseudonocardiales</taxon>
        <taxon>Pseudonocardiaceae</taxon>
        <taxon>Amycolatopsis</taxon>
    </lineage>
</organism>
<sequence length="134" mass="14575">MIAAGWYVVAGVAATLAQLLLFLLLRTPLGSHGANIVAIVLTTLANTEFHRRVTFAGLPDHPVRRATQTVLTIAFYAGYGSVVLLLLDWLTVPTPELETLALAAASLLGGTIRFVALRWWVFARPRRQPADVSR</sequence>
<comment type="caution">
    <text evidence="8">The sequence shown here is derived from an EMBL/GenBank/DDBJ whole genome shotgun (WGS) entry which is preliminary data.</text>
</comment>
<keyword evidence="9" id="KW-1185">Reference proteome</keyword>
<proteinExistence type="inferred from homology"/>
<dbReference type="Proteomes" id="UP000292003">
    <property type="component" value="Unassembled WGS sequence"/>
</dbReference>
<dbReference type="InterPro" id="IPR051401">
    <property type="entry name" value="GtrA_CellWall_Glycosyl"/>
</dbReference>
<dbReference type="Pfam" id="PF04138">
    <property type="entry name" value="GtrA_DPMS_TM"/>
    <property type="match status" value="1"/>
</dbReference>